<accession>A0A1A8XZG9</accession>
<dbReference type="STRING" id="1860102.ACCAA_710006"/>
<evidence type="ECO:0000313" key="3">
    <source>
        <dbReference type="Proteomes" id="UP000199169"/>
    </source>
</evidence>
<sequence length="201" mass="21960">MARTEELKCLLCGVFFVADARNARHQKYCSAPACRKESKAASHRAWLAKSDNRNYFRGAENVARVKSWREAHPGYWRRPKGQRGEAAPEAAEPIALQEVCPAQPLEMTQAPQDILRPALQDVWLGQPAVVIGFIAHFMGSTLQDDIARSTRRLVQLGTDIMAGRMGDDPQACSLSGPGPTDPDAIQLARPPPGAGALHRAL</sequence>
<dbReference type="AlphaFoldDB" id="A0A1A8XZG9"/>
<organism evidence="2 3">
    <name type="scientific">Candidatus Accumulibacter aalborgensis</name>
    <dbReference type="NCBI Taxonomy" id="1860102"/>
    <lineage>
        <taxon>Bacteria</taxon>
        <taxon>Pseudomonadati</taxon>
        <taxon>Pseudomonadota</taxon>
        <taxon>Betaproteobacteria</taxon>
        <taxon>Candidatus Accumulibacter</taxon>
    </lineage>
</organism>
<dbReference type="Proteomes" id="UP000199169">
    <property type="component" value="Unassembled WGS sequence"/>
</dbReference>
<gene>
    <name evidence="2" type="ORF">ACCAA_710006</name>
</gene>
<evidence type="ECO:0000313" key="2">
    <source>
        <dbReference type="EMBL" id="SBT09458.1"/>
    </source>
</evidence>
<reference evidence="3" key="1">
    <citation type="submission" date="2016-06" db="EMBL/GenBank/DDBJ databases">
        <authorList>
            <person name="McIlroy S.J."/>
            <person name="Karst S.M."/>
            <person name="Albertsen M."/>
        </authorList>
    </citation>
    <scope>NUCLEOTIDE SEQUENCE [LARGE SCALE GENOMIC DNA]</scope>
</reference>
<dbReference type="EMBL" id="FLQX01000151">
    <property type="protein sequence ID" value="SBT09458.1"/>
    <property type="molecule type" value="Genomic_DNA"/>
</dbReference>
<proteinExistence type="predicted"/>
<evidence type="ECO:0000256" key="1">
    <source>
        <dbReference type="SAM" id="MobiDB-lite"/>
    </source>
</evidence>
<protein>
    <submittedName>
        <fullName evidence="2">Uncharacterized protein</fullName>
    </submittedName>
</protein>
<keyword evidence="3" id="KW-1185">Reference proteome</keyword>
<feature type="region of interest" description="Disordered" evidence="1">
    <location>
        <begin position="164"/>
        <end position="201"/>
    </location>
</feature>
<name>A0A1A8XZG9_9PROT</name>